<organism evidence="1 2">
    <name type="scientific">Podospora fimiseda</name>
    <dbReference type="NCBI Taxonomy" id="252190"/>
    <lineage>
        <taxon>Eukaryota</taxon>
        <taxon>Fungi</taxon>
        <taxon>Dikarya</taxon>
        <taxon>Ascomycota</taxon>
        <taxon>Pezizomycotina</taxon>
        <taxon>Sordariomycetes</taxon>
        <taxon>Sordariomycetidae</taxon>
        <taxon>Sordariales</taxon>
        <taxon>Podosporaceae</taxon>
        <taxon>Podospora</taxon>
    </lineage>
</organism>
<sequence>MKTPDIYYESREISEDNIAYADEEAFSSPKAIELNTLLGIPGPQFPGVLAYTPGFGKYSISDEETVTNTTIGYAAIGSLAYRTLQDTSSTLSEVGALFALCPHPFLVPTIIWELQLRGLMRDVRYFEILLQTIEEQTGFKRDFKLDDDQDAVELEGIKLKGLLDGSVFGPRNGPTSRPWHSSDQRNAVFCLGARPLDRLEESESWPRKT</sequence>
<dbReference type="Proteomes" id="UP001301958">
    <property type="component" value="Unassembled WGS sequence"/>
</dbReference>
<evidence type="ECO:0000313" key="2">
    <source>
        <dbReference type="Proteomes" id="UP001301958"/>
    </source>
</evidence>
<protein>
    <submittedName>
        <fullName evidence="1">Uncharacterized protein</fullName>
    </submittedName>
</protein>
<accession>A0AAN7GPB4</accession>
<evidence type="ECO:0000313" key="1">
    <source>
        <dbReference type="EMBL" id="KAK4223801.1"/>
    </source>
</evidence>
<comment type="caution">
    <text evidence="1">The sequence shown here is derived from an EMBL/GenBank/DDBJ whole genome shotgun (WGS) entry which is preliminary data.</text>
</comment>
<reference evidence="1" key="2">
    <citation type="submission" date="2023-05" db="EMBL/GenBank/DDBJ databases">
        <authorList>
            <consortium name="Lawrence Berkeley National Laboratory"/>
            <person name="Steindorff A."/>
            <person name="Hensen N."/>
            <person name="Bonometti L."/>
            <person name="Westerberg I."/>
            <person name="Brannstrom I.O."/>
            <person name="Guillou S."/>
            <person name="Cros-Aarteil S."/>
            <person name="Calhoun S."/>
            <person name="Haridas S."/>
            <person name="Kuo A."/>
            <person name="Mondo S."/>
            <person name="Pangilinan J."/>
            <person name="Riley R."/>
            <person name="Labutti K."/>
            <person name="Andreopoulos B."/>
            <person name="Lipzen A."/>
            <person name="Chen C."/>
            <person name="Yanf M."/>
            <person name="Daum C."/>
            <person name="Ng V."/>
            <person name="Clum A."/>
            <person name="Ohm R."/>
            <person name="Martin F."/>
            <person name="Silar P."/>
            <person name="Natvig D."/>
            <person name="Lalanne C."/>
            <person name="Gautier V."/>
            <person name="Ament-Velasquez S.L."/>
            <person name="Kruys A."/>
            <person name="Hutchinson M.I."/>
            <person name="Powell A.J."/>
            <person name="Barry K."/>
            <person name="Miller A.N."/>
            <person name="Grigoriev I.V."/>
            <person name="Debuchy R."/>
            <person name="Gladieux P."/>
            <person name="Thoren M.H."/>
            <person name="Johannesson H."/>
        </authorList>
    </citation>
    <scope>NUCLEOTIDE SEQUENCE</scope>
    <source>
        <strain evidence="1">CBS 990.96</strain>
    </source>
</reference>
<gene>
    <name evidence="1" type="ORF">QBC38DRAFT_447055</name>
</gene>
<dbReference type="AlphaFoldDB" id="A0AAN7GPB4"/>
<reference evidence="1" key="1">
    <citation type="journal article" date="2023" name="Mol. Phylogenet. Evol.">
        <title>Genome-scale phylogeny and comparative genomics of the fungal order Sordariales.</title>
        <authorList>
            <person name="Hensen N."/>
            <person name="Bonometti L."/>
            <person name="Westerberg I."/>
            <person name="Brannstrom I.O."/>
            <person name="Guillou S."/>
            <person name="Cros-Aarteil S."/>
            <person name="Calhoun S."/>
            <person name="Haridas S."/>
            <person name="Kuo A."/>
            <person name="Mondo S."/>
            <person name="Pangilinan J."/>
            <person name="Riley R."/>
            <person name="LaButti K."/>
            <person name="Andreopoulos B."/>
            <person name="Lipzen A."/>
            <person name="Chen C."/>
            <person name="Yan M."/>
            <person name="Daum C."/>
            <person name="Ng V."/>
            <person name="Clum A."/>
            <person name="Steindorff A."/>
            <person name="Ohm R.A."/>
            <person name="Martin F."/>
            <person name="Silar P."/>
            <person name="Natvig D.O."/>
            <person name="Lalanne C."/>
            <person name="Gautier V."/>
            <person name="Ament-Velasquez S.L."/>
            <person name="Kruys A."/>
            <person name="Hutchinson M.I."/>
            <person name="Powell A.J."/>
            <person name="Barry K."/>
            <person name="Miller A.N."/>
            <person name="Grigoriev I.V."/>
            <person name="Debuchy R."/>
            <person name="Gladieux P."/>
            <person name="Hiltunen Thoren M."/>
            <person name="Johannesson H."/>
        </authorList>
    </citation>
    <scope>NUCLEOTIDE SEQUENCE</scope>
    <source>
        <strain evidence="1">CBS 990.96</strain>
    </source>
</reference>
<proteinExistence type="predicted"/>
<keyword evidence="2" id="KW-1185">Reference proteome</keyword>
<name>A0AAN7GPB4_9PEZI</name>
<dbReference type="EMBL" id="MU865414">
    <property type="protein sequence ID" value="KAK4223801.1"/>
    <property type="molecule type" value="Genomic_DNA"/>
</dbReference>